<evidence type="ECO:0000313" key="2">
    <source>
        <dbReference type="Proteomes" id="UP000006753"/>
    </source>
</evidence>
<protein>
    <submittedName>
        <fullName evidence="1">Uncharacterized protein</fullName>
    </submittedName>
</protein>
<dbReference type="AlphaFoldDB" id="K1WH69"/>
<gene>
    <name evidence="1" type="ORF">MBM_04522</name>
</gene>
<accession>K1WH69</accession>
<dbReference type="HOGENOM" id="CLU_1038570_0_0_1"/>
<dbReference type="InParanoid" id="K1WH69"/>
<dbReference type="EMBL" id="JH921437">
    <property type="protein sequence ID" value="EKD16945.1"/>
    <property type="molecule type" value="Genomic_DNA"/>
</dbReference>
<sequence>MAVDRMAGSYTLSPIPIAEKRSFRIPAMSLKLQKSGSFPISRTESWITSKSTSTLLRGMYNLDHMYALWDTIRLVIDLFLIAASKNALPAIDIYPREEGDSWSEDGLPKEARTYPGTASDYQRARIHVPEDLMADESVLKGYVAMMETESSPSSRHWSPGRGSWKRPTYRLDIAPGEFATRIRWQRYSHHWCSSSGAFNRPKVLDEWKGHFQQIRQPGLRCFLSAELEVRFLNSMLFDHRSTVTRQKMELRVKDDQRCPFNIAKTLLF</sequence>
<proteinExistence type="predicted"/>
<dbReference type="Proteomes" id="UP000006753">
    <property type="component" value="Unassembled WGS sequence"/>
</dbReference>
<dbReference type="KEGG" id="mbe:MBM_04522"/>
<organism evidence="1 2">
    <name type="scientific">Marssonina brunnea f. sp. multigermtubi (strain MB_m1)</name>
    <name type="common">Marssonina leaf spot fungus</name>
    <dbReference type="NCBI Taxonomy" id="1072389"/>
    <lineage>
        <taxon>Eukaryota</taxon>
        <taxon>Fungi</taxon>
        <taxon>Dikarya</taxon>
        <taxon>Ascomycota</taxon>
        <taxon>Pezizomycotina</taxon>
        <taxon>Leotiomycetes</taxon>
        <taxon>Helotiales</taxon>
        <taxon>Drepanopezizaceae</taxon>
        <taxon>Drepanopeziza</taxon>
    </lineage>
</organism>
<reference evidence="1 2" key="1">
    <citation type="journal article" date="2012" name="BMC Genomics">
        <title>Sequencing the genome of Marssonina brunnea reveals fungus-poplar co-evolution.</title>
        <authorList>
            <person name="Zhu S."/>
            <person name="Cao Y.-Z."/>
            <person name="Jiang C."/>
            <person name="Tan B.-Y."/>
            <person name="Wang Z."/>
            <person name="Feng S."/>
            <person name="Zhang L."/>
            <person name="Su X.-H."/>
            <person name="Brejova B."/>
            <person name="Vinar T."/>
            <person name="Xu M."/>
            <person name="Wang M.-X."/>
            <person name="Zhang S.-G."/>
            <person name="Huang M.-R."/>
            <person name="Wu R."/>
            <person name="Zhou Y."/>
        </authorList>
    </citation>
    <scope>NUCLEOTIDE SEQUENCE [LARGE SCALE GENOMIC DNA]</scope>
    <source>
        <strain evidence="1 2">MB_m1</strain>
    </source>
</reference>
<keyword evidence="2" id="KW-1185">Reference proteome</keyword>
<name>K1WH69_MARBU</name>
<evidence type="ECO:0000313" key="1">
    <source>
        <dbReference type="EMBL" id="EKD16945.1"/>
    </source>
</evidence>